<protein>
    <recommendedName>
        <fullName evidence="4">F-box domain-containing protein</fullName>
    </recommendedName>
</protein>
<evidence type="ECO:0000313" key="1">
    <source>
        <dbReference type="EMBL" id="GBC05597.1"/>
    </source>
</evidence>
<reference evidence="2" key="2">
    <citation type="submission" date="2019-10" db="EMBL/GenBank/DDBJ databases">
        <title>Conservation and host-specific expression of non-tandemly repeated heterogenous ribosome RNA gene in arbuscular mycorrhizal fungi.</title>
        <authorList>
            <person name="Maeda T."/>
            <person name="Kobayashi Y."/>
            <person name="Nakagawa T."/>
            <person name="Ezawa T."/>
            <person name="Yamaguchi K."/>
            <person name="Bino T."/>
            <person name="Nishimoto Y."/>
            <person name="Shigenobu S."/>
            <person name="Kawaguchi M."/>
        </authorList>
    </citation>
    <scope>NUCLEOTIDE SEQUENCE</scope>
    <source>
        <strain evidence="2">HR1</strain>
    </source>
</reference>
<dbReference type="Proteomes" id="UP000247702">
    <property type="component" value="Unassembled WGS sequence"/>
</dbReference>
<organism evidence="1 3">
    <name type="scientific">Rhizophagus clarus</name>
    <dbReference type="NCBI Taxonomy" id="94130"/>
    <lineage>
        <taxon>Eukaryota</taxon>
        <taxon>Fungi</taxon>
        <taxon>Fungi incertae sedis</taxon>
        <taxon>Mucoromycota</taxon>
        <taxon>Glomeromycotina</taxon>
        <taxon>Glomeromycetes</taxon>
        <taxon>Glomerales</taxon>
        <taxon>Glomeraceae</taxon>
        <taxon>Rhizophagus</taxon>
    </lineage>
</organism>
<sequence length="495" mass="58348">MTFQIQIDCLNEIIEYLEEDRQTLYSCLLVNRLWCEISVRILWRNIWDFERRSQLFGMKPILDTLFTSLPNESKELLHENKIFISIPISKQSLFNYPSFCKALSIHGISKMVDIVFTCKPNINSLSLKDRYLIKNEFAKMFAKQIFSLKKLSYYHHYSLINFSFPYFPGVRDLLELHCCSCLPSDIFYQLSRLCHNLQSMSISFCNDITSNEFKELVSLQKNLKNLKLSIDNSVSSCADIIPTLKKHSDTITKLHLYTSAKNLSSYSFINSFVNLQEFIFSTYRKYFNGFEPFQYVNFSKLQTLKIPYCCPNPEDIIKFLRNNGKNLKNLYVNKSCGDLSLSIPHLCPNLKSLFLLFHKNELDILKTILINCQSLESIKVKCGINLFKEYLSEKEVFEIVANHSPNNFCELKIHIVTDSDISLDDLDSFFFSWKNRIPKKLLSLIIIKNKNLYRSLDNYKENREIIRKYENLGIIKFKTIDHEEVTREEEFYNYY</sequence>
<keyword evidence="3" id="KW-1185">Reference proteome</keyword>
<proteinExistence type="predicted"/>
<accession>A0A2Z6SI33</accession>
<dbReference type="EMBL" id="BLAL01000208">
    <property type="protein sequence ID" value="GES91914.1"/>
    <property type="molecule type" value="Genomic_DNA"/>
</dbReference>
<dbReference type="InterPro" id="IPR032675">
    <property type="entry name" value="LRR_dom_sf"/>
</dbReference>
<name>A0A2Z6SI33_9GLOM</name>
<dbReference type="EMBL" id="BEXD01004016">
    <property type="protein sequence ID" value="GBC05597.1"/>
    <property type="molecule type" value="Genomic_DNA"/>
</dbReference>
<evidence type="ECO:0000313" key="3">
    <source>
        <dbReference type="Proteomes" id="UP000247702"/>
    </source>
</evidence>
<reference evidence="1 3" key="1">
    <citation type="submission" date="2017-11" db="EMBL/GenBank/DDBJ databases">
        <title>The genome of Rhizophagus clarus HR1 reveals common genetic basis of auxotrophy among arbuscular mycorrhizal fungi.</title>
        <authorList>
            <person name="Kobayashi Y."/>
        </authorList>
    </citation>
    <scope>NUCLEOTIDE SEQUENCE [LARGE SCALE GENOMIC DNA]</scope>
    <source>
        <strain evidence="1 3">HR1</strain>
    </source>
</reference>
<dbReference type="AlphaFoldDB" id="A0A2Z6SI33"/>
<dbReference type="Gene3D" id="3.80.10.10">
    <property type="entry name" value="Ribonuclease Inhibitor"/>
    <property type="match status" value="1"/>
</dbReference>
<dbReference type="Proteomes" id="UP000615446">
    <property type="component" value="Unassembled WGS sequence"/>
</dbReference>
<evidence type="ECO:0000313" key="2">
    <source>
        <dbReference type="EMBL" id="GES91914.1"/>
    </source>
</evidence>
<dbReference type="OrthoDB" id="1107553at2759"/>
<comment type="caution">
    <text evidence="1">The sequence shown here is derived from an EMBL/GenBank/DDBJ whole genome shotgun (WGS) entry which is preliminary data.</text>
</comment>
<gene>
    <name evidence="2" type="ORF">RCL2_001871300</name>
    <name evidence="1" type="ORF">RclHR1_06300006</name>
</gene>
<dbReference type="STRING" id="94130.A0A2Z6SI33"/>
<evidence type="ECO:0008006" key="4">
    <source>
        <dbReference type="Google" id="ProtNLM"/>
    </source>
</evidence>
<dbReference type="SUPFAM" id="SSF52047">
    <property type="entry name" value="RNI-like"/>
    <property type="match status" value="1"/>
</dbReference>